<gene>
    <name evidence="1" type="ORF">D2V05_07750</name>
    <name evidence="2" type="ORF">FQ017_07680</name>
</gene>
<name>A0A3A1NLF4_9FLAO</name>
<reference evidence="1 3" key="1">
    <citation type="submission" date="2018-08" db="EMBL/GenBank/DDBJ databases">
        <title>Proposal of Muricauda 72 sp.nov. and Muricauda NH166 sp.nov., isolated from seawater.</title>
        <authorList>
            <person name="Cheng H."/>
            <person name="Wu Y.-H."/>
            <person name="Guo L.-L."/>
            <person name="Xu X.-W."/>
        </authorList>
    </citation>
    <scope>NUCLEOTIDE SEQUENCE [LARGE SCALE GENOMIC DNA]</scope>
    <source>
        <strain evidence="1 3">72</strain>
    </source>
</reference>
<sequence>MDYIFSLITESPVSVRINGIIEDYAEALENVIFKSPELWLWSQRRWKLSASIWDFKVPGIIWSIQNAIEI</sequence>
<reference evidence="2 4" key="2">
    <citation type="submission" date="2019-07" db="EMBL/GenBank/DDBJ databases">
        <title>Draft genome of two Muricauda strains isolated from deep sea.</title>
        <authorList>
            <person name="Sun C."/>
        </authorList>
    </citation>
    <scope>NUCLEOTIDE SEQUENCE [LARGE SCALE GENOMIC DNA]</scope>
    <source>
        <strain evidence="2 4">72</strain>
    </source>
</reference>
<evidence type="ECO:0000313" key="2">
    <source>
        <dbReference type="EMBL" id="TXJ96926.1"/>
    </source>
</evidence>
<organism evidence="1 3">
    <name type="scientific">Flagellimonas pelagia</name>
    <dbReference type="NCBI Taxonomy" id="2306998"/>
    <lineage>
        <taxon>Bacteria</taxon>
        <taxon>Pseudomonadati</taxon>
        <taxon>Bacteroidota</taxon>
        <taxon>Flavobacteriia</taxon>
        <taxon>Flavobacteriales</taxon>
        <taxon>Flavobacteriaceae</taxon>
        <taxon>Flagellimonas</taxon>
    </lineage>
</organism>
<evidence type="ECO:0000313" key="4">
    <source>
        <dbReference type="Proteomes" id="UP000321621"/>
    </source>
</evidence>
<dbReference type="AlphaFoldDB" id="A0A3A1NLF4"/>
<dbReference type="OrthoDB" id="9801955at2"/>
<dbReference type="EMBL" id="QXFI01000018">
    <property type="protein sequence ID" value="RIV45448.1"/>
    <property type="molecule type" value="Genomic_DNA"/>
</dbReference>
<dbReference type="Proteomes" id="UP000266691">
    <property type="component" value="Unassembled WGS sequence"/>
</dbReference>
<proteinExistence type="predicted"/>
<evidence type="ECO:0000313" key="3">
    <source>
        <dbReference type="Proteomes" id="UP000266691"/>
    </source>
</evidence>
<accession>A0A3A1NLF4</accession>
<protein>
    <submittedName>
        <fullName evidence="1">Uncharacterized protein</fullName>
    </submittedName>
</protein>
<evidence type="ECO:0000313" key="1">
    <source>
        <dbReference type="EMBL" id="RIV45448.1"/>
    </source>
</evidence>
<dbReference type="RefSeq" id="WP_036379405.1">
    <property type="nucleotide sequence ID" value="NZ_QXFI01000018.1"/>
</dbReference>
<dbReference type="EMBL" id="VNWK01000018">
    <property type="protein sequence ID" value="TXJ96926.1"/>
    <property type="molecule type" value="Genomic_DNA"/>
</dbReference>
<comment type="caution">
    <text evidence="1">The sequence shown here is derived from an EMBL/GenBank/DDBJ whole genome shotgun (WGS) entry which is preliminary data.</text>
</comment>
<dbReference type="Proteomes" id="UP000321621">
    <property type="component" value="Unassembled WGS sequence"/>
</dbReference>
<keyword evidence="4" id="KW-1185">Reference proteome</keyword>